<feature type="domain" description="CobB/CobQ-like glutamine amidotransferase" evidence="11">
    <location>
        <begin position="238"/>
        <end position="426"/>
    </location>
</feature>
<dbReference type="SUPFAM" id="SSF52540">
    <property type="entry name" value="P-loop containing nucleoside triphosphate hydrolases"/>
    <property type="match status" value="1"/>
</dbReference>
<organism evidence="12 13">
    <name type="scientific">Minwuia thermotolerans</name>
    <dbReference type="NCBI Taxonomy" id="2056226"/>
    <lineage>
        <taxon>Bacteria</taxon>
        <taxon>Pseudomonadati</taxon>
        <taxon>Pseudomonadota</taxon>
        <taxon>Alphaproteobacteria</taxon>
        <taxon>Minwuiales</taxon>
        <taxon>Minwuiaceae</taxon>
        <taxon>Minwuia</taxon>
    </lineage>
</organism>
<sequence length="436" mass="45090">MLAAPSSAAGKSTLTIGLLAAFARCGAVRAAKCGPDYIDPMFHALASGAPSVNLDPWAMPPAMLRGLAAAQSAEADLLLIEGVMGLFDGAAGGGGSTADLAATLGLPVVLVLDAAHQAQSAAALVRGFDTHRDDIRISGVILNRVGSARHAGLIRGALAPLDIPVVGAVPRRADLAMPSRHLGLVPAAEVEGVRRAIDALGDLIAECVDLDSLERLARPLAEASAPQALPPLPPLGQRVAVARDIAFCFAYPHLLDGWRRAGAEILPFSPLADEPPAPEADAVFLPGGYPELHAGRLAMARTFLDGLRRAAGQGLPVYGECGGYMVLGEGLADAEGVRHRMAGLLPLETSFAERRLHLGYRELRPRGPGPWDGPLAAHEFHYATVLSEGAGEPLFDAAEADGTPLPPMGRRAGSVMGSFAHVIARRESSAESGGTI</sequence>
<comment type="similarity">
    <text evidence="9">Belongs to the CobB/CbiA family.</text>
</comment>
<dbReference type="Gene3D" id="3.40.50.300">
    <property type="entry name" value="P-loop containing nucleotide triphosphate hydrolases"/>
    <property type="match status" value="1"/>
</dbReference>
<evidence type="ECO:0000259" key="11">
    <source>
        <dbReference type="Pfam" id="PF07685"/>
    </source>
</evidence>
<evidence type="ECO:0000256" key="9">
    <source>
        <dbReference type="HAMAP-Rule" id="MF_00027"/>
    </source>
</evidence>
<evidence type="ECO:0000256" key="1">
    <source>
        <dbReference type="ARBA" id="ARBA00001946"/>
    </source>
</evidence>
<keyword evidence="4 9" id="KW-0436">Ligase</keyword>
<dbReference type="UniPathway" id="UPA00148">
    <property type="reaction ID" value="UER00231"/>
</dbReference>
<dbReference type="NCBIfam" id="TIGR00379">
    <property type="entry name" value="cobB"/>
    <property type="match status" value="1"/>
</dbReference>
<keyword evidence="13" id="KW-1185">Reference proteome</keyword>
<dbReference type="GO" id="GO:0009236">
    <property type="term" value="P:cobalamin biosynthetic process"/>
    <property type="evidence" value="ECO:0007669"/>
    <property type="project" value="UniProtKB-UniRule"/>
</dbReference>
<name>A0A2M9FZN4_9PROT</name>
<dbReference type="InterPro" id="IPR029062">
    <property type="entry name" value="Class_I_gatase-like"/>
</dbReference>
<dbReference type="InterPro" id="IPR011698">
    <property type="entry name" value="GATase_3"/>
</dbReference>
<dbReference type="GO" id="GO:0005524">
    <property type="term" value="F:ATP binding"/>
    <property type="evidence" value="ECO:0007669"/>
    <property type="project" value="UniProtKB-UniRule"/>
</dbReference>
<dbReference type="PROSITE" id="PS51274">
    <property type="entry name" value="GATASE_COBBQ"/>
    <property type="match status" value="1"/>
</dbReference>
<evidence type="ECO:0000313" key="12">
    <source>
        <dbReference type="EMBL" id="PJK28928.1"/>
    </source>
</evidence>
<evidence type="ECO:0000256" key="7">
    <source>
        <dbReference type="ARBA" id="ARBA00022842"/>
    </source>
</evidence>
<dbReference type="Proteomes" id="UP000229498">
    <property type="component" value="Unassembled WGS sequence"/>
</dbReference>
<keyword evidence="8 9" id="KW-0315">Glutamine amidotransferase</keyword>
<dbReference type="Gene3D" id="3.40.50.880">
    <property type="match status" value="1"/>
</dbReference>
<accession>A0A2M9FZN4</accession>
<dbReference type="InterPro" id="IPR002586">
    <property type="entry name" value="CobQ/CobB/MinD/ParA_Nub-bd_dom"/>
</dbReference>
<dbReference type="PANTHER" id="PTHR43873:SF1">
    <property type="entry name" value="COBYRINATE A,C-DIAMIDE SYNTHASE"/>
    <property type="match status" value="1"/>
</dbReference>
<dbReference type="InterPro" id="IPR004484">
    <property type="entry name" value="CbiA/CobB_synth"/>
</dbReference>
<dbReference type="Pfam" id="PF01656">
    <property type="entry name" value="CbiA"/>
    <property type="match status" value="1"/>
</dbReference>
<comment type="similarity">
    <text evidence="2">Belongs to the CobB/CobQ family. CobQ subfamily.</text>
</comment>
<dbReference type="EMBL" id="PHIG01000038">
    <property type="protein sequence ID" value="PJK28928.1"/>
    <property type="molecule type" value="Genomic_DNA"/>
</dbReference>
<dbReference type="OrthoDB" id="9764035at2"/>
<gene>
    <name evidence="9" type="primary">cbiA</name>
    <name evidence="12" type="ORF">CVT23_14715</name>
</gene>
<dbReference type="SUPFAM" id="SSF52317">
    <property type="entry name" value="Class I glutamine amidotransferase-like"/>
    <property type="match status" value="1"/>
</dbReference>
<keyword evidence="6 9" id="KW-0067">ATP-binding</keyword>
<feature type="domain" description="CobQ/CobB/MinD/ParA nucleotide binding" evidence="10">
    <location>
        <begin position="2"/>
        <end position="182"/>
    </location>
</feature>
<dbReference type="NCBIfam" id="NF002204">
    <property type="entry name" value="PRK01077.1"/>
    <property type="match status" value="1"/>
</dbReference>
<dbReference type="EC" id="6.3.5.11" evidence="9"/>
<evidence type="ECO:0000313" key="13">
    <source>
        <dbReference type="Proteomes" id="UP000229498"/>
    </source>
</evidence>
<comment type="miscellaneous">
    <text evidence="9">The a and c carboxylates of cobyrinate are activated for nucleophilic attack via formation of a phosphorylated intermediate by ATP. CbiA catalyzes first the amidation of the c-carboxylate, and then that of the a-carboxylate.</text>
</comment>
<comment type="function">
    <text evidence="9">Catalyzes the ATP-dependent amidation of the two carboxylate groups at positions a and c of cobyrinate, using either L-glutamine or ammonia as the nitrogen source.</text>
</comment>
<reference evidence="12 13" key="1">
    <citation type="submission" date="2017-11" db="EMBL/GenBank/DDBJ databases">
        <title>Draft genome sequence of Rhizobiales bacterium SY3-13.</title>
        <authorList>
            <person name="Sun C."/>
        </authorList>
    </citation>
    <scope>NUCLEOTIDE SEQUENCE [LARGE SCALE GENOMIC DNA]</scope>
    <source>
        <strain evidence="12 13">SY3-13</strain>
    </source>
</reference>
<comment type="caution">
    <text evidence="12">The sequence shown here is derived from an EMBL/GenBank/DDBJ whole genome shotgun (WGS) entry which is preliminary data.</text>
</comment>
<evidence type="ECO:0000256" key="6">
    <source>
        <dbReference type="ARBA" id="ARBA00022840"/>
    </source>
</evidence>
<dbReference type="GO" id="GO:0042242">
    <property type="term" value="F:cobyrinic acid a,c-diamide synthase activity"/>
    <property type="evidence" value="ECO:0007669"/>
    <property type="project" value="UniProtKB-UniRule"/>
</dbReference>
<dbReference type="Pfam" id="PF07685">
    <property type="entry name" value="GATase_3"/>
    <property type="match status" value="1"/>
</dbReference>
<keyword evidence="5 9" id="KW-0547">Nucleotide-binding</keyword>
<evidence type="ECO:0000256" key="5">
    <source>
        <dbReference type="ARBA" id="ARBA00022741"/>
    </source>
</evidence>
<evidence type="ECO:0000256" key="8">
    <source>
        <dbReference type="ARBA" id="ARBA00022962"/>
    </source>
</evidence>
<evidence type="ECO:0000256" key="4">
    <source>
        <dbReference type="ARBA" id="ARBA00022598"/>
    </source>
</evidence>
<feature type="active site" description="Nucleophile" evidence="9">
    <location>
        <position position="321"/>
    </location>
</feature>
<comment type="pathway">
    <text evidence="9">Cofactor biosynthesis; adenosylcobalamin biosynthesis; cob(II)yrinate a,c-diamide from sirohydrochlorin (anaerobic route): step 10/10.</text>
</comment>
<comment type="cofactor">
    <cofactor evidence="1 9">
        <name>Mg(2+)</name>
        <dbReference type="ChEBI" id="CHEBI:18420"/>
    </cofactor>
</comment>
<dbReference type="AlphaFoldDB" id="A0A2M9FZN4"/>
<comment type="catalytic activity">
    <reaction evidence="9">
        <text>cob(II)yrinate + 2 L-glutamine + 2 ATP + 2 H2O = cob(II)yrinate a,c diamide + 2 L-glutamate + 2 ADP + 2 phosphate + 2 H(+)</text>
        <dbReference type="Rhea" id="RHEA:26289"/>
        <dbReference type="ChEBI" id="CHEBI:15377"/>
        <dbReference type="ChEBI" id="CHEBI:15378"/>
        <dbReference type="ChEBI" id="CHEBI:29985"/>
        <dbReference type="ChEBI" id="CHEBI:30616"/>
        <dbReference type="ChEBI" id="CHEBI:43474"/>
        <dbReference type="ChEBI" id="CHEBI:58359"/>
        <dbReference type="ChEBI" id="CHEBI:58537"/>
        <dbReference type="ChEBI" id="CHEBI:58894"/>
        <dbReference type="ChEBI" id="CHEBI:456216"/>
        <dbReference type="EC" id="6.3.5.11"/>
    </reaction>
</comment>
<evidence type="ECO:0000256" key="2">
    <source>
        <dbReference type="ARBA" id="ARBA00006205"/>
    </source>
</evidence>
<dbReference type="HAMAP" id="MF_00027">
    <property type="entry name" value="CobB_CbiA"/>
    <property type="match status" value="1"/>
</dbReference>
<feature type="site" description="Increases nucleophilicity of active site Cys" evidence="9">
    <location>
        <position position="421"/>
    </location>
</feature>
<evidence type="ECO:0000259" key="10">
    <source>
        <dbReference type="Pfam" id="PF01656"/>
    </source>
</evidence>
<dbReference type="InterPro" id="IPR027417">
    <property type="entry name" value="P-loop_NTPase"/>
</dbReference>
<keyword evidence="7 9" id="KW-0460">Magnesium</keyword>
<comment type="domain">
    <text evidence="9">Comprises of two domains. The C-terminal domain contains the binding site for glutamine and catalyzes the hydrolysis of this substrate to glutamate and ammonia. The N-terminal domain is anticipated to bind ATP and cobyrinate and catalyzes the ultimate synthesis of the diamide product. The ammonia produced via the glutaminase domain is probably translocated to the adjacent domain via a molecular tunnel, where it reacts with an activated intermediate.</text>
</comment>
<protein>
    <recommendedName>
        <fullName evidence="9">Cobyrinate a,c-diamide synthase</fullName>
        <ecNumber evidence="9">6.3.5.11</ecNumber>
    </recommendedName>
    <alternativeName>
        <fullName evidence="9">Cobyrinic acid a,c-diamide synthetase</fullName>
    </alternativeName>
</protein>
<keyword evidence="3 9" id="KW-0169">Cobalamin biosynthesis</keyword>
<dbReference type="PANTHER" id="PTHR43873">
    <property type="entry name" value="COBYRINATE A,C-DIAMIDE SYNTHASE"/>
    <property type="match status" value="1"/>
</dbReference>
<evidence type="ECO:0000256" key="3">
    <source>
        <dbReference type="ARBA" id="ARBA00022573"/>
    </source>
</evidence>
<proteinExistence type="inferred from homology"/>